<evidence type="ECO:0000313" key="2">
    <source>
        <dbReference type="Proteomes" id="UP001242368"/>
    </source>
</evidence>
<dbReference type="RefSeq" id="WP_290362941.1">
    <property type="nucleotide sequence ID" value="NZ_JAUFQU010000001.1"/>
</dbReference>
<proteinExistence type="predicted"/>
<comment type="caution">
    <text evidence="1">The sequence shown here is derived from an EMBL/GenBank/DDBJ whole genome shotgun (WGS) entry which is preliminary data.</text>
</comment>
<gene>
    <name evidence="1" type="ORF">QW060_07060</name>
</gene>
<dbReference type="PROSITE" id="PS51257">
    <property type="entry name" value="PROKAR_LIPOPROTEIN"/>
    <property type="match status" value="1"/>
</dbReference>
<dbReference type="EMBL" id="JAUFQU010000001">
    <property type="protein sequence ID" value="MDN3706890.1"/>
    <property type="molecule type" value="Genomic_DNA"/>
</dbReference>
<evidence type="ECO:0008006" key="3">
    <source>
        <dbReference type="Google" id="ProtNLM"/>
    </source>
</evidence>
<accession>A0ABT8CRQ7</accession>
<evidence type="ECO:0000313" key="1">
    <source>
        <dbReference type="EMBL" id="MDN3706890.1"/>
    </source>
</evidence>
<reference evidence="2" key="1">
    <citation type="journal article" date="2019" name="Int. J. Syst. Evol. Microbiol.">
        <title>The Global Catalogue of Microorganisms (GCM) 10K type strain sequencing project: providing services to taxonomists for standard genome sequencing and annotation.</title>
        <authorList>
            <consortium name="The Broad Institute Genomics Platform"/>
            <consortium name="The Broad Institute Genome Sequencing Center for Infectious Disease"/>
            <person name="Wu L."/>
            <person name="Ma J."/>
        </authorList>
    </citation>
    <scope>NUCLEOTIDE SEQUENCE [LARGE SCALE GENOMIC DNA]</scope>
    <source>
        <strain evidence="2">CECT 7184</strain>
    </source>
</reference>
<sequence>MKKLVALFLVCTLFSSCDDGDIYFDSLSFPSNLNISKCATNELYYKAYNSELLAIELLSSGTPILNTSLTIGQLNTITTSSSNTLYYRLYDGAVTAATICGNLPPASPAVVKEYTSKSGATMEYTLNMTVEPSTSQPNRFSISYNYIINFKNLVLVNDQQEEIKYSVFNFGTTATLPENTNTINFDSTNITYCEGNGFYSASNSQLIRFNIPESLPALGNSTTIALNDTNTLNIKTYKEAITSPAGTNYCQNNPDKTVAEDWTARSGSLKITHTEAVENNVNTQVYTFVLETAVFSKATRTFTVTDANLGTYKIVE</sequence>
<organism evidence="1 2">
    <name type="scientific">Paenimyroides ceti</name>
    <dbReference type="NCBI Taxonomy" id="395087"/>
    <lineage>
        <taxon>Bacteria</taxon>
        <taxon>Pseudomonadati</taxon>
        <taxon>Bacteroidota</taxon>
        <taxon>Flavobacteriia</taxon>
        <taxon>Flavobacteriales</taxon>
        <taxon>Flavobacteriaceae</taxon>
        <taxon>Paenimyroides</taxon>
    </lineage>
</organism>
<protein>
    <recommendedName>
        <fullName evidence="3">DUF4397 domain-containing protein</fullName>
    </recommendedName>
</protein>
<dbReference type="Proteomes" id="UP001242368">
    <property type="component" value="Unassembled WGS sequence"/>
</dbReference>
<name>A0ABT8CRQ7_9FLAO</name>
<keyword evidence="2" id="KW-1185">Reference proteome</keyword>